<name>A0ABR0SGZ2_9HYPO</name>
<keyword evidence="6" id="KW-1185">Reference proteome</keyword>
<gene>
    <name evidence="5" type="ORF">PT974_09729</name>
</gene>
<organism evidence="5 6">
    <name type="scientific">Cladobotryum mycophilum</name>
    <dbReference type="NCBI Taxonomy" id="491253"/>
    <lineage>
        <taxon>Eukaryota</taxon>
        <taxon>Fungi</taxon>
        <taxon>Dikarya</taxon>
        <taxon>Ascomycota</taxon>
        <taxon>Pezizomycotina</taxon>
        <taxon>Sordariomycetes</taxon>
        <taxon>Hypocreomycetidae</taxon>
        <taxon>Hypocreales</taxon>
        <taxon>Hypocreaceae</taxon>
        <taxon>Cladobotryum</taxon>
    </lineage>
</organism>
<dbReference type="PANTHER" id="PTHR37534:SF48">
    <property type="entry name" value="FINGER DOMAIN PROTEIN, PUTATIVE-RELATED"/>
    <property type="match status" value="1"/>
</dbReference>
<evidence type="ECO:0000256" key="3">
    <source>
        <dbReference type="SAM" id="MobiDB-lite"/>
    </source>
</evidence>
<comment type="subcellular location">
    <subcellularLocation>
        <location evidence="1">Nucleus</location>
    </subcellularLocation>
</comment>
<dbReference type="SMART" id="SM00066">
    <property type="entry name" value="GAL4"/>
    <property type="match status" value="1"/>
</dbReference>
<dbReference type="SUPFAM" id="SSF57701">
    <property type="entry name" value="Zn2/Cys6 DNA-binding domain"/>
    <property type="match status" value="1"/>
</dbReference>
<accession>A0ABR0SGZ2</accession>
<feature type="domain" description="Zn(2)-C6 fungal-type" evidence="4">
    <location>
        <begin position="13"/>
        <end position="41"/>
    </location>
</feature>
<feature type="compositionally biased region" description="Basic and acidic residues" evidence="3">
    <location>
        <begin position="102"/>
        <end position="115"/>
    </location>
</feature>
<dbReference type="Pfam" id="PF11951">
    <property type="entry name" value="Fungal_trans_2"/>
    <property type="match status" value="1"/>
</dbReference>
<proteinExistence type="predicted"/>
<evidence type="ECO:0000313" key="6">
    <source>
        <dbReference type="Proteomes" id="UP001338125"/>
    </source>
</evidence>
<dbReference type="InterPro" id="IPR021858">
    <property type="entry name" value="Fun_TF"/>
</dbReference>
<dbReference type="Pfam" id="PF00172">
    <property type="entry name" value="Zn_clus"/>
    <property type="match status" value="1"/>
</dbReference>
<dbReference type="InterPro" id="IPR001138">
    <property type="entry name" value="Zn2Cys6_DnaBD"/>
</dbReference>
<sequence length="560" mass="63496">MSTKIDSDKTAGQCWECLRRKVLCDGTRPVCQTCRTASLVCPGYVDQKPLKWLRPGKITRLKTSKIRSISDLDATAKAKAQADEDQDNGDKAIVVSSKRAPKTQDSKLEKRDDGTASRKILSTVISRQQTRFRVPQTKWKMKIPIDLRPDEWDYIDFMEFYNSQLLPVFKSKQMIPSIYIPPLQGSSIHTMRETVRHSLLALALSYRIMCVASIQKVDLESTNSGPTAHLWSRYYHHFGIAIRCLSQEIIVGQNNIGPIFMSIHAIVCPQITDSYTPQWRIHAVGFLELVKRCGGLRSILSFPIGSRMSVQSLIIAMTVFNSTTPSHDLLPEVFEFNLIDIYDLYDMKPYSSFLCPTLLFLDIVRINRIRFEAARKPHAPSSSQSNVCSILRHIDDCSPNDWIESSGLSHSTSLFLIADIYKSAVALYGLVALPCTATSHIGTPCSKLRQLYHTHIFRCLTDAMNLKVRVESIFWPVVVAGVSAQHGTQEEKDLIQRFIAIAVEDPFTGGRPLVASRLLKRFWESDKSGWDDCFDRPSLYMIKDSLEHCYKWRYDGEAVT</sequence>
<reference evidence="5 6" key="1">
    <citation type="submission" date="2024-01" db="EMBL/GenBank/DDBJ databases">
        <title>Complete genome of Cladobotryum mycophilum ATHUM6906.</title>
        <authorList>
            <person name="Christinaki A.C."/>
            <person name="Myridakis A.I."/>
            <person name="Kouvelis V.N."/>
        </authorList>
    </citation>
    <scope>NUCLEOTIDE SEQUENCE [LARGE SCALE GENOMIC DNA]</scope>
    <source>
        <strain evidence="5 6">ATHUM6906</strain>
    </source>
</reference>
<keyword evidence="2" id="KW-0539">Nucleus</keyword>
<evidence type="ECO:0000313" key="5">
    <source>
        <dbReference type="EMBL" id="KAK5991447.1"/>
    </source>
</evidence>
<dbReference type="Proteomes" id="UP001338125">
    <property type="component" value="Unassembled WGS sequence"/>
</dbReference>
<comment type="caution">
    <text evidence="5">The sequence shown here is derived from an EMBL/GenBank/DDBJ whole genome shotgun (WGS) entry which is preliminary data.</text>
</comment>
<dbReference type="PROSITE" id="PS50048">
    <property type="entry name" value="ZN2_CY6_FUNGAL_2"/>
    <property type="match status" value="1"/>
</dbReference>
<evidence type="ECO:0000256" key="1">
    <source>
        <dbReference type="ARBA" id="ARBA00004123"/>
    </source>
</evidence>
<dbReference type="CDD" id="cd00067">
    <property type="entry name" value="GAL4"/>
    <property type="match status" value="1"/>
</dbReference>
<dbReference type="Gene3D" id="4.10.240.10">
    <property type="entry name" value="Zn(2)-C6 fungal-type DNA-binding domain"/>
    <property type="match status" value="1"/>
</dbReference>
<dbReference type="PANTHER" id="PTHR37534">
    <property type="entry name" value="TRANSCRIPTIONAL ACTIVATOR PROTEIN UGA3"/>
    <property type="match status" value="1"/>
</dbReference>
<dbReference type="InterPro" id="IPR036864">
    <property type="entry name" value="Zn2-C6_fun-type_DNA-bd_sf"/>
</dbReference>
<dbReference type="EMBL" id="JAVFKD010000014">
    <property type="protein sequence ID" value="KAK5991447.1"/>
    <property type="molecule type" value="Genomic_DNA"/>
</dbReference>
<feature type="region of interest" description="Disordered" evidence="3">
    <location>
        <begin position="79"/>
        <end position="115"/>
    </location>
</feature>
<evidence type="ECO:0000259" key="4">
    <source>
        <dbReference type="PROSITE" id="PS50048"/>
    </source>
</evidence>
<protein>
    <submittedName>
        <fullName evidence="5">Phomenoic acid biosynthesis cluster-specific transcriptional regulator-like protein</fullName>
    </submittedName>
</protein>
<evidence type="ECO:0000256" key="2">
    <source>
        <dbReference type="ARBA" id="ARBA00023242"/>
    </source>
</evidence>